<organism evidence="1 2">
    <name type="scientific">Shinella zoogloeoides</name>
    <name type="common">Crabtreella saccharophila</name>
    <dbReference type="NCBI Taxonomy" id="352475"/>
    <lineage>
        <taxon>Bacteria</taxon>
        <taxon>Pseudomonadati</taxon>
        <taxon>Pseudomonadota</taxon>
        <taxon>Alphaproteobacteria</taxon>
        <taxon>Hyphomicrobiales</taxon>
        <taxon>Rhizobiaceae</taxon>
        <taxon>Shinella</taxon>
    </lineage>
</organism>
<comment type="caution">
    <text evidence="1">The sequence shown here is derived from an EMBL/GenBank/DDBJ whole genome shotgun (WGS) entry which is preliminary data.</text>
</comment>
<reference evidence="1 2" key="1">
    <citation type="submission" date="2019-12" db="EMBL/GenBank/DDBJ databases">
        <title>Shinella granuli gen. nov., sp. nov., and proposal of the reclassification of Zoogloea ramigera ATCC 19623 as Shinella zoogloeoides sp. nov.</title>
        <authorList>
            <person name="Gao J."/>
        </authorList>
    </citation>
    <scope>NUCLEOTIDE SEQUENCE [LARGE SCALE GENOMIC DNA]</scope>
    <source>
        <strain evidence="1 2">DSM 287</strain>
    </source>
</reference>
<dbReference type="OrthoDB" id="8445114at2"/>
<gene>
    <name evidence="1" type="ORF">GR156_02520</name>
</gene>
<sequence>MLWTITIACLLLAGLIFRQSFRKRNEAPETLGEDAGLAILEFGRAFPGEAIRAVITTANGRTVFLRLHDGKAGCMHAHGHHYACHLIEPGTVRVSSAGPKRLEVRFANAAFEGGTFEFRDEKQAAEISLWLLGSFMPGLAGQNPQISGQPG</sequence>
<protein>
    <submittedName>
        <fullName evidence="1">Uncharacterized protein</fullName>
    </submittedName>
</protein>
<dbReference type="Proteomes" id="UP000440304">
    <property type="component" value="Unassembled WGS sequence"/>
</dbReference>
<accession>A0A6N8TAJ0</accession>
<evidence type="ECO:0000313" key="2">
    <source>
        <dbReference type="Proteomes" id="UP000440304"/>
    </source>
</evidence>
<dbReference type="RefSeq" id="WP_160784611.1">
    <property type="nucleotide sequence ID" value="NZ_CP086610.1"/>
</dbReference>
<name>A0A6N8TAJ0_SHIZO</name>
<dbReference type="EMBL" id="WUML01000002">
    <property type="protein sequence ID" value="MXN99165.1"/>
    <property type="molecule type" value="Genomic_DNA"/>
</dbReference>
<evidence type="ECO:0000313" key="1">
    <source>
        <dbReference type="EMBL" id="MXN99165.1"/>
    </source>
</evidence>
<dbReference type="AlphaFoldDB" id="A0A6N8TAJ0"/>
<proteinExistence type="predicted"/>